<reference evidence="2 3" key="1">
    <citation type="submission" date="2020-07" db="EMBL/GenBank/DDBJ databases">
        <title>Bacterium isolated from marine sediment.</title>
        <authorList>
            <person name="Shang D."/>
        </authorList>
    </citation>
    <scope>NUCLEOTIDE SEQUENCE [LARGE SCALE GENOMIC DNA]</scope>
    <source>
        <strain evidence="2 3">F6074</strain>
    </source>
</reference>
<evidence type="ECO:0000313" key="2">
    <source>
        <dbReference type="EMBL" id="MBA6154810.1"/>
    </source>
</evidence>
<keyword evidence="1" id="KW-0472">Membrane</keyword>
<feature type="transmembrane region" description="Helical" evidence="1">
    <location>
        <begin position="33"/>
        <end position="49"/>
    </location>
</feature>
<comment type="caution">
    <text evidence="2">The sequence shown here is derived from an EMBL/GenBank/DDBJ whole genome shotgun (WGS) entry which is preliminary data.</text>
</comment>
<keyword evidence="1" id="KW-1133">Transmembrane helix</keyword>
<evidence type="ECO:0000256" key="1">
    <source>
        <dbReference type="SAM" id="Phobius"/>
    </source>
</evidence>
<feature type="transmembrane region" description="Helical" evidence="1">
    <location>
        <begin position="6"/>
        <end position="21"/>
    </location>
</feature>
<organism evidence="2 3">
    <name type="scientific">Gelidibacter maritimus</name>
    <dbReference type="NCBI Taxonomy" id="2761487"/>
    <lineage>
        <taxon>Bacteria</taxon>
        <taxon>Pseudomonadati</taxon>
        <taxon>Bacteroidota</taxon>
        <taxon>Flavobacteriia</taxon>
        <taxon>Flavobacteriales</taxon>
        <taxon>Flavobacteriaceae</taxon>
        <taxon>Gelidibacter</taxon>
    </lineage>
</organism>
<keyword evidence="1" id="KW-0812">Transmembrane</keyword>
<dbReference type="InterPro" id="IPR007352">
    <property type="entry name" value="DUF420"/>
</dbReference>
<dbReference type="AlphaFoldDB" id="A0A7W2R644"/>
<keyword evidence="3" id="KW-1185">Reference proteome</keyword>
<proteinExistence type="predicted"/>
<name>A0A7W2R644_9FLAO</name>
<dbReference type="RefSeq" id="WP_182207062.1">
    <property type="nucleotide sequence ID" value="NZ_JACGLT010000028.1"/>
</dbReference>
<feature type="transmembrane region" description="Helical" evidence="1">
    <location>
        <begin position="116"/>
        <end position="140"/>
    </location>
</feature>
<sequence length="141" mass="15810">MLILSILAPFAALYAVSLIKKKDYKGHIKIQKTLFWICVLGVVILEIQIRVSGGSGSLVANSDYTDTSFFKWILIAHIVGAVLTYIIWGITIFVSNTKWKKRKTLPGKFSITHRKLGYVTIVGLFYTAVTALMVCMMAFFL</sequence>
<accession>A0A7W2R644</accession>
<protein>
    <submittedName>
        <fullName evidence="2">DUF420 domain-containing protein</fullName>
    </submittedName>
</protein>
<evidence type="ECO:0000313" key="3">
    <source>
        <dbReference type="Proteomes" id="UP000541857"/>
    </source>
</evidence>
<dbReference type="EMBL" id="JACGLT010000028">
    <property type="protein sequence ID" value="MBA6154810.1"/>
    <property type="molecule type" value="Genomic_DNA"/>
</dbReference>
<gene>
    <name evidence="2" type="ORF">H3Z82_18985</name>
</gene>
<dbReference type="Pfam" id="PF04238">
    <property type="entry name" value="DUF420"/>
    <property type="match status" value="1"/>
</dbReference>
<dbReference type="Proteomes" id="UP000541857">
    <property type="component" value="Unassembled WGS sequence"/>
</dbReference>
<feature type="transmembrane region" description="Helical" evidence="1">
    <location>
        <begin position="69"/>
        <end position="95"/>
    </location>
</feature>